<evidence type="ECO:0000313" key="13">
    <source>
        <dbReference type="Proteomes" id="UP000604475"/>
    </source>
</evidence>
<comment type="pathway">
    <text evidence="2 7 10">Pyrimidine metabolism; UMP biosynthesis via de novo pathway; UMP from orotate: step 2/2.</text>
</comment>
<evidence type="ECO:0000256" key="2">
    <source>
        <dbReference type="ARBA" id="ARBA00004861"/>
    </source>
</evidence>
<evidence type="ECO:0000256" key="7">
    <source>
        <dbReference type="HAMAP-Rule" id="MF_01200"/>
    </source>
</evidence>
<feature type="binding site" evidence="7 9">
    <location>
        <position position="218"/>
    </location>
    <ligand>
        <name>substrate</name>
    </ligand>
</feature>
<feature type="domain" description="Orotidine 5'-phosphate decarboxylase" evidence="11">
    <location>
        <begin position="17"/>
        <end position="254"/>
    </location>
</feature>
<dbReference type="InterPro" id="IPR018089">
    <property type="entry name" value="OMPdecase_AS"/>
</dbReference>
<evidence type="ECO:0000256" key="3">
    <source>
        <dbReference type="ARBA" id="ARBA00022793"/>
    </source>
</evidence>
<keyword evidence="3 7" id="KW-0210">Decarboxylase</keyword>
<feature type="active site" description="Proton donor" evidence="7">
    <location>
        <position position="89"/>
    </location>
</feature>
<dbReference type="PROSITE" id="PS00156">
    <property type="entry name" value="OMPDECASE"/>
    <property type="match status" value="1"/>
</dbReference>
<dbReference type="SUPFAM" id="SSF51366">
    <property type="entry name" value="Ribulose-phoshate binding barrel"/>
    <property type="match status" value="1"/>
</dbReference>
<evidence type="ECO:0000256" key="8">
    <source>
        <dbReference type="PIRSR" id="PIRSR614732-1"/>
    </source>
</evidence>
<feature type="active site" description="For OMPdecase activity" evidence="8">
    <location>
        <position position="87"/>
    </location>
</feature>
<feature type="binding site" evidence="7 9">
    <location>
        <position position="209"/>
    </location>
    <ligand>
        <name>substrate</name>
    </ligand>
</feature>
<dbReference type="GO" id="GO:0004590">
    <property type="term" value="F:orotidine-5'-phosphate decarboxylase activity"/>
    <property type="evidence" value="ECO:0007669"/>
    <property type="project" value="UniProtKB-UniRule"/>
</dbReference>
<proteinExistence type="inferred from homology"/>
<evidence type="ECO:0000256" key="9">
    <source>
        <dbReference type="PIRSR" id="PIRSR614732-2"/>
    </source>
</evidence>
<evidence type="ECO:0000256" key="1">
    <source>
        <dbReference type="ARBA" id="ARBA00002356"/>
    </source>
</evidence>
<dbReference type="InterPro" id="IPR011060">
    <property type="entry name" value="RibuloseP-bd_barrel"/>
</dbReference>
<keyword evidence="13" id="KW-1185">Reference proteome</keyword>
<dbReference type="PANTHER" id="PTHR32119">
    <property type="entry name" value="OROTIDINE 5'-PHOSPHATE DECARBOXYLASE"/>
    <property type="match status" value="1"/>
</dbReference>
<keyword evidence="4 7" id="KW-0665">Pyrimidine biosynthesis</keyword>
<evidence type="ECO:0000259" key="11">
    <source>
        <dbReference type="SMART" id="SM00934"/>
    </source>
</evidence>
<dbReference type="InterPro" id="IPR001754">
    <property type="entry name" value="OMPdeCOase_dom"/>
</dbReference>
<dbReference type="NCBIfam" id="NF001273">
    <property type="entry name" value="PRK00230.1"/>
    <property type="match status" value="1"/>
</dbReference>
<dbReference type="InterPro" id="IPR047596">
    <property type="entry name" value="OMPdecase_bac"/>
</dbReference>
<feature type="binding site" evidence="7">
    <location>
        <begin position="87"/>
        <end position="96"/>
    </location>
    <ligand>
        <name>substrate</name>
    </ligand>
</feature>
<feature type="binding site" evidence="7 9">
    <location>
        <position position="23"/>
    </location>
    <ligand>
        <name>substrate</name>
    </ligand>
</feature>
<evidence type="ECO:0000313" key="12">
    <source>
        <dbReference type="EMBL" id="MBL7630353.1"/>
    </source>
</evidence>
<organism evidence="12 13">
    <name type="scientific">Frankia nepalensis</name>
    <dbReference type="NCBI Taxonomy" id="1836974"/>
    <lineage>
        <taxon>Bacteria</taxon>
        <taxon>Bacillati</taxon>
        <taxon>Actinomycetota</taxon>
        <taxon>Actinomycetes</taxon>
        <taxon>Frankiales</taxon>
        <taxon>Frankiaceae</taxon>
        <taxon>Frankia</taxon>
    </lineage>
</organism>
<keyword evidence="5 7" id="KW-0456">Lyase</keyword>
<dbReference type="Pfam" id="PF00215">
    <property type="entry name" value="OMPdecase"/>
    <property type="match status" value="1"/>
</dbReference>
<dbReference type="EMBL" id="JAEACQ010000247">
    <property type="protein sequence ID" value="MBL7630353.1"/>
    <property type="molecule type" value="Genomic_DNA"/>
</dbReference>
<comment type="catalytic activity">
    <reaction evidence="6 7 10">
        <text>orotidine 5'-phosphate + H(+) = UMP + CO2</text>
        <dbReference type="Rhea" id="RHEA:11596"/>
        <dbReference type="ChEBI" id="CHEBI:15378"/>
        <dbReference type="ChEBI" id="CHEBI:16526"/>
        <dbReference type="ChEBI" id="CHEBI:57538"/>
        <dbReference type="ChEBI" id="CHEBI:57865"/>
        <dbReference type="EC" id="4.1.1.23"/>
    </reaction>
</comment>
<dbReference type="SMART" id="SM00934">
    <property type="entry name" value="OMPdecase"/>
    <property type="match status" value="1"/>
</dbReference>
<dbReference type="CDD" id="cd04725">
    <property type="entry name" value="OMP_decarboxylase_like"/>
    <property type="match status" value="1"/>
</dbReference>
<dbReference type="NCBIfam" id="TIGR01740">
    <property type="entry name" value="pyrF"/>
    <property type="match status" value="1"/>
</dbReference>
<protein>
    <recommendedName>
        <fullName evidence="7">Orotidine 5'-phosphate decarboxylase</fullName>
        <ecNumber evidence="7">4.1.1.23</ecNumber>
    </recommendedName>
    <alternativeName>
        <fullName evidence="7">OMP decarboxylase</fullName>
        <shortName evidence="7">OMPDCase</shortName>
        <shortName evidence="7">OMPdecase</shortName>
    </alternativeName>
</protein>
<evidence type="ECO:0000256" key="10">
    <source>
        <dbReference type="RuleBase" id="RU000512"/>
    </source>
</evidence>
<comment type="function">
    <text evidence="1 7">Catalyzes the decarboxylation of orotidine 5'-monophosphate (OMP) to uridine 5'-monophosphate (UMP).</text>
</comment>
<evidence type="ECO:0000256" key="4">
    <source>
        <dbReference type="ARBA" id="ARBA00022975"/>
    </source>
</evidence>
<comment type="caution">
    <text evidence="12">The sequence shown here is derived from an EMBL/GenBank/DDBJ whole genome shotgun (WGS) entry which is preliminary data.</text>
</comment>
<reference evidence="12" key="1">
    <citation type="submission" date="2020-12" db="EMBL/GenBank/DDBJ databases">
        <title>Genomic characterization of non-nitrogen-fixing Frankia strains.</title>
        <authorList>
            <person name="Carlos-Shanley C."/>
            <person name="Guerra T."/>
            <person name="Hahn D."/>
        </authorList>
    </citation>
    <scope>NUCLEOTIDE SEQUENCE</scope>
    <source>
        <strain evidence="12">CN6</strain>
    </source>
</reference>
<feature type="binding site" evidence="7 9">
    <location>
        <position position="148"/>
    </location>
    <ligand>
        <name>substrate</name>
    </ligand>
</feature>
<dbReference type="Proteomes" id="UP000604475">
    <property type="component" value="Unassembled WGS sequence"/>
</dbReference>
<dbReference type="EC" id="4.1.1.23" evidence="7"/>
<evidence type="ECO:0000256" key="5">
    <source>
        <dbReference type="ARBA" id="ARBA00023239"/>
    </source>
</evidence>
<accession>A0A937RPP0</accession>
<dbReference type="GO" id="GO:0005829">
    <property type="term" value="C:cytosol"/>
    <property type="evidence" value="ECO:0007669"/>
    <property type="project" value="TreeGrafter"/>
</dbReference>
<dbReference type="InterPro" id="IPR014732">
    <property type="entry name" value="OMPdecase"/>
</dbReference>
<dbReference type="PANTHER" id="PTHR32119:SF2">
    <property type="entry name" value="OROTIDINE 5'-PHOSPHATE DECARBOXYLASE"/>
    <property type="match status" value="1"/>
</dbReference>
<comment type="similarity">
    <text evidence="7">Belongs to the OMP decarboxylase family. Type 1 subfamily.</text>
</comment>
<feature type="active site" description="For OMPdecase activity" evidence="8">
    <location>
        <position position="92"/>
    </location>
</feature>
<dbReference type="Gene3D" id="3.20.20.70">
    <property type="entry name" value="Aldolase class I"/>
    <property type="match status" value="1"/>
</dbReference>
<dbReference type="GO" id="GO:0006207">
    <property type="term" value="P:'de novo' pyrimidine nucleobase biosynthetic process"/>
    <property type="evidence" value="ECO:0007669"/>
    <property type="project" value="InterPro"/>
</dbReference>
<dbReference type="InterPro" id="IPR013785">
    <property type="entry name" value="Aldolase_TIM"/>
</dbReference>
<evidence type="ECO:0000256" key="6">
    <source>
        <dbReference type="ARBA" id="ARBA00049157"/>
    </source>
</evidence>
<sequence>MPAGGAPAGTPNGRRAPVAVALDAPDTATALRWGRAVAPHVAVLKVGMELFYREGPAVVAALRAEGLLAAPEGRTGPAPAAPGLFLDLKLHDIPATVAGGVRSVAGLGPRFLTVHAAGGRAMIRAAVEEAAAASTGTPIAIAAVTVLTSLGEADLAAVGLAGPALDAARRLAALAVEAGATALVASPWEAEVLRNEVGKNVTLITPGVRSKGGERADQTRVATAEEALAAGADLVVMGRPITAAADPAAVAARLAATLNGVSRVADLR</sequence>
<dbReference type="GO" id="GO:0044205">
    <property type="term" value="P:'de novo' UMP biosynthetic process"/>
    <property type="evidence" value="ECO:0007669"/>
    <property type="project" value="UniProtKB-UniRule"/>
</dbReference>
<feature type="binding site" evidence="7 9">
    <location>
        <position position="45"/>
    </location>
    <ligand>
        <name>substrate</name>
    </ligand>
</feature>
<comment type="subunit">
    <text evidence="7">Homodimer.</text>
</comment>
<gene>
    <name evidence="7 12" type="primary">pyrF</name>
    <name evidence="12" type="ORF">I7412_24965</name>
</gene>
<dbReference type="HAMAP" id="MF_01200_B">
    <property type="entry name" value="OMPdecase_type1_B"/>
    <property type="match status" value="1"/>
</dbReference>
<name>A0A937RPP0_9ACTN</name>
<feature type="active site" description="For OMPdecase activity" evidence="8">
    <location>
        <position position="89"/>
    </location>
</feature>
<dbReference type="AlphaFoldDB" id="A0A937RPP0"/>
<dbReference type="RefSeq" id="WP_203007615.1">
    <property type="nucleotide sequence ID" value="NZ_JADWYU010000224.1"/>
</dbReference>
<feature type="binding site" evidence="7 9">
    <location>
        <position position="238"/>
    </location>
    <ligand>
        <name>substrate</name>
    </ligand>
</feature>
<feature type="binding site" evidence="7 9">
    <location>
        <position position="239"/>
    </location>
    <ligand>
        <name>substrate</name>
    </ligand>
</feature>